<protein>
    <submittedName>
        <fullName evidence="1">Uncharacterized protein</fullName>
    </submittedName>
</protein>
<accession>A0A4V2FRQ3</accession>
<evidence type="ECO:0000313" key="2">
    <source>
        <dbReference type="Proteomes" id="UP000293671"/>
    </source>
</evidence>
<dbReference type="AlphaFoldDB" id="A0A4V2FRQ3"/>
<dbReference type="Gene3D" id="2.40.160.20">
    <property type="match status" value="1"/>
</dbReference>
<dbReference type="Proteomes" id="UP000293671">
    <property type="component" value="Unassembled WGS sequence"/>
</dbReference>
<dbReference type="EMBL" id="SHKP01000012">
    <property type="protein sequence ID" value="RZT91289.1"/>
    <property type="molecule type" value="Genomic_DNA"/>
</dbReference>
<keyword evidence="2" id="KW-1185">Reference proteome</keyword>
<evidence type="ECO:0000313" key="1">
    <source>
        <dbReference type="EMBL" id="RZT91289.1"/>
    </source>
</evidence>
<proteinExistence type="predicted"/>
<name>A0A4V2FRQ3_9BURK</name>
<comment type="caution">
    <text evidence="1">The sequence shown here is derived from an EMBL/GenBank/DDBJ whole genome shotgun (WGS) entry which is preliminary data.</text>
</comment>
<gene>
    <name evidence="1" type="ORF">EV670_3725</name>
</gene>
<sequence length="184" mass="19946">MAGLSAFGSGSATAAPPLGEIPGAGIAWPFPDFDSGTARSAVLGPALSYHQQRTHAKQPYNEQNRGIGFERRGLLRSADRWEAGIRANFLEDSFAKPALFLDTQLTHSMLRLGDTDSRIGLTLGAAYKTSGWEDERDWVGYAGPTLVIRHRPSGLSLSTVYVYRRNASTDKVNGVFTLQAGLDF</sequence>
<organism evidence="1 2">
    <name type="scientific">Rivibacter subsaxonicus</name>
    <dbReference type="NCBI Taxonomy" id="457575"/>
    <lineage>
        <taxon>Bacteria</taxon>
        <taxon>Pseudomonadati</taxon>
        <taxon>Pseudomonadota</taxon>
        <taxon>Betaproteobacteria</taxon>
        <taxon>Burkholderiales</taxon>
        <taxon>Rivibacter</taxon>
    </lineage>
</organism>
<reference evidence="1 2" key="1">
    <citation type="submission" date="2019-02" db="EMBL/GenBank/DDBJ databases">
        <title>Genomic Encyclopedia of Type Strains, Phase IV (KMG-IV): sequencing the most valuable type-strain genomes for metagenomic binning, comparative biology and taxonomic classification.</title>
        <authorList>
            <person name="Goeker M."/>
        </authorList>
    </citation>
    <scope>NUCLEOTIDE SEQUENCE [LARGE SCALE GENOMIC DNA]</scope>
    <source>
        <strain evidence="1 2">DSM 19570</strain>
    </source>
</reference>